<proteinExistence type="predicted"/>
<evidence type="ECO:0000313" key="2">
    <source>
        <dbReference type="Proteomes" id="UP001196980"/>
    </source>
</evidence>
<dbReference type="RefSeq" id="WP_218252456.1">
    <property type="nucleotide sequence ID" value="NZ_JABXWD010000155.1"/>
</dbReference>
<keyword evidence="2" id="KW-1185">Reference proteome</keyword>
<protein>
    <submittedName>
        <fullName evidence="1">Uncharacterized protein</fullName>
    </submittedName>
</protein>
<dbReference type="Proteomes" id="UP001196980">
    <property type="component" value="Unassembled WGS sequence"/>
</dbReference>
<organism evidence="1 2">
    <name type="scientific">Candidatus Magnetobacterium casense</name>
    <dbReference type="NCBI Taxonomy" id="1455061"/>
    <lineage>
        <taxon>Bacteria</taxon>
        <taxon>Pseudomonadati</taxon>
        <taxon>Nitrospirota</taxon>
        <taxon>Thermodesulfovibrionia</taxon>
        <taxon>Thermodesulfovibrionales</taxon>
        <taxon>Candidatus Magnetobacteriaceae</taxon>
        <taxon>Candidatus Magnetobacterium</taxon>
    </lineage>
</organism>
<evidence type="ECO:0000313" key="1">
    <source>
        <dbReference type="EMBL" id="MBV6341827.1"/>
    </source>
</evidence>
<reference evidence="1 2" key="1">
    <citation type="journal article" date="2020" name="J Geophys Res Biogeosci">
        <title>Magnetotaxis as an Adaptation to Enable Bacterial Shuttling of Microbial Sulfur and Sulfur Cycling Across Aquatic Oxic#Anoxic Interfaces.</title>
        <authorList>
            <person name="Li J."/>
            <person name="Liu P."/>
            <person name="Wang J."/>
            <person name="Roberts A.P."/>
            <person name="Pan Y."/>
        </authorList>
    </citation>
    <scope>NUCLEOTIDE SEQUENCE [LARGE SCALE GENOMIC DNA]</scope>
    <source>
        <strain evidence="1 2">MYR-1_YQ</strain>
    </source>
</reference>
<gene>
    <name evidence="1" type="ORF">HWQ67_09540</name>
</gene>
<name>A0ABS6RZI8_9BACT</name>
<dbReference type="EMBL" id="JABXWD010000155">
    <property type="protein sequence ID" value="MBV6341827.1"/>
    <property type="molecule type" value="Genomic_DNA"/>
</dbReference>
<comment type="caution">
    <text evidence="1">The sequence shown here is derived from an EMBL/GenBank/DDBJ whole genome shotgun (WGS) entry which is preliminary data.</text>
</comment>
<sequence>MIDLLHNVVSYPSNHGIIYNECISHVFESIYIGIAKINGVKPWWKRILMIKQGDAYENAQHHILYLYLWNQLNIAKRKGDFPTWEGIRLIREHV</sequence>
<accession>A0ABS6RZI8</accession>